<evidence type="ECO:0000313" key="2">
    <source>
        <dbReference type="EMBL" id="CAF4631679.1"/>
    </source>
</evidence>
<feature type="non-terminal residue" evidence="1">
    <location>
        <position position="1"/>
    </location>
</feature>
<evidence type="ECO:0000313" key="1">
    <source>
        <dbReference type="EMBL" id="CAF4402556.1"/>
    </source>
</evidence>
<protein>
    <submittedName>
        <fullName evidence="1">Uncharacterized protein</fullName>
    </submittedName>
</protein>
<dbReference type="Proteomes" id="UP000676336">
    <property type="component" value="Unassembled WGS sequence"/>
</dbReference>
<dbReference type="Proteomes" id="UP000681967">
    <property type="component" value="Unassembled WGS sequence"/>
</dbReference>
<proteinExistence type="predicted"/>
<accession>A0A8S2VIW7</accession>
<dbReference type="EMBL" id="CAJOBH010056107">
    <property type="protein sequence ID" value="CAF4402556.1"/>
    <property type="molecule type" value="Genomic_DNA"/>
</dbReference>
<gene>
    <name evidence="1" type="ORF">BYL167_LOCUS31615</name>
    <name evidence="2" type="ORF">SMN809_LOCUS40313</name>
</gene>
<dbReference type="PROSITE" id="PS50007">
    <property type="entry name" value="PIPLC_X_DOMAIN"/>
    <property type="match status" value="1"/>
</dbReference>
<dbReference type="AlphaFoldDB" id="A0A8S2VIW7"/>
<dbReference type="EMBL" id="CAJOBI010110719">
    <property type="protein sequence ID" value="CAF4631679.1"/>
    <property type="molecule type" value="Genomic_DNA"/>
</dbReference>
<evidence type="ECO:0000313" key="3">
    <source>
        <dbReference type="Proteomes" id="UP000681967"/>
    </source>
</evidence>
<sequence>VIDNLISKPLTEDFQTLPSPEQLKYKVLVRSPSYTRSKLKPTADPTEPNHPVLF</sequence>
<reference evidence="1" key="1">
    <citation type="submission" date="2021-02" db="EMBL/GenBank/DDBJ databases">
        <authorList>
            <person name="Nowell W R."/>
        </authorList>
    </citation>
    <scope>NUCLEOTIDE SEQUENCE</scope>
</reference>
<organism evidence="1 3">
    <name type="scientific">Rotaria magnacalcarata</name>
    <dbReference type="NCBI Taxonomy" id="392030"/>
    <lineage>
        <taxon>Eukaryota</taxon>
        <taxon>Metazoa</taxon>
        <taxon>Spiralia</taxon>
        <taxon>Gnathifera</taxon>
        <taxon>Rotifera</taxon>
        <taxon>Eurotatoria</taxon>
        <taxon>Bdelloidea</taxon>
        <taxon>Philodinida</taxon>
        <taxon>Philodinidae</taxon>
        <taxon>Rotaria</taxon>
    </lineage>
</organism>
<name>A0A8S2VIW7_9BILA</name>
<comment type="caution">
    <text evidence="1">The sequence shown here is derived from an EMBL/GenBank/DDBJ whole genome shotgun (WGS) entry which is preliminary data.</text>
</comment>